<dbReference type="GO" id="GO:0000287">
    <property type="term" value="F:magnesium ion binding"/>
    <property type="evidence" value="ECO:0007669"/>
    <property type="project" value="UniProtKB-UniRule"/>
</dbReference>
<keyword evidence="7" id="KW-0460">Magnesium</keyword>
<feature type="binding site" evidence="7">
    <location>
        <position position="190"/>
    </location>
    <ligand>
        <name>UDP-N-acetyl-alpha-D-muramoyl-L-alanyl-D-glutamate</name>
        <dbReference type="ChEBI" id="CHEBI:83900"/>
    </ligand>
</feature>
<dbReference type="UniPathway" id="UPA00219"/>
<evidence type="ECO:0000256" key="7">
    <source>
        <dbReference type="HAMAP-Rule" id="MF_00208"/>
    </source>
</evidence>
<feature type="binding site" evidence="7">
    <location>
        <begin position="397"/>
        <end position="400"/>
    </location>
    <ligand>
        <name>meso-2,6-diaminopimelate</name>
        <dbReference type="ChEBI" id="CHEBI:57791"/>
    </ligand>
</feature>
<dbReference type="InterPro" id="IPR036565">
    <property type="entry name" value="Mur-like_cat_sf"/>
</dbReference>
<keyword evidence="5 7" id="KW-0131">Cell cycle</keyword>
<dbReference type="OrthoDB" id="9800958at2"/>
<dbReference type="Gene3D" id="3.40.1190.10">
    <property type="entry name" value="Mur-like, catalytic domain"/>
    <property type="match status" value="1"/>
</dbReference>
<dbReference type="InterPro" id="IPR013221">
    <property type="entry name" value="Mur_ligase_cen"/>
</dbReference>
<dbReference type="GO" id="GO:0071555">
    <property type="term" value="P:cell wall organization"/>
    <property type="evidence" value="ECO:0007669"/>
    <property type="project" value="UniProtKB-KW"/>
</dbReference>
<dbReference type="PANTHER" id="PTHR23135:SF4">
    <property type="entry name" value="UDP-N-ACETYLMURAMOYL-L-ALANYL-D-GLUTAMATE--2,6-DIAMINOPIMELATE LIGASE MURE HOMOLOG, CHLOROPLASTIC"/>
    <property type="match status" value="1"/>
</dbReference>
<evidence type="ECO:0000313" key="13">
    <source>
        <dbReference type="Proteomes" id="UP000006362"/>
    </source>
</evidence>
<keyword evidence="6 7" id="KW-0961">Cell wall biogenesis/degradation</keyword>
<keyword evidence="2 7" id="KW-0132">Cell division</keyword>
<comment type="function">
    <text evidence="7">Catalyzes the addition of meso-diaminopimelic acid to the nucleotide precursor UDP-N-acetylmuramoyl-L-alanyl-D-glutamate (UMAG) in the biosynthesis of bacterial cell-wall peptidoglycan.</text>
</comment>
<keyword evidence="7" id="KW-0067">ATP-binding</keyword>
<keyword evidence="13" id="KW-1185">Reference proteome</keyword>
<keyword evidence="7" id="KW-0436">Ligase</keyword>
<dbReference type="InterPro" id="IPR004101">
    <property type="entry name" value="Mur_ligase_C"/>
</dbReference>
<dbReference type="GO" id="GO:0008360">
    <property type="term" value="P:regulation of cell shape"/>
    <property type="evidence" value="ECO:0007669"/>
    <property type="project" value="UniProtKB-KW"/>
</dbReference>
<dbReference type="HOGENOM" id="CLU_022291_4_1_0"/>
<dbReference type="RefSeq" id="WP_013537607.1">
    <property type="nucleotide sequence ID" value="NC_014926.1"/>
</dbReference>
<comment type="caution">
    <text evidence="7">Lacks conserved residue(s) required for the propagation of feature annotation.</text>
</comment>
<feature type="binding site" evidence="7">
    <location>
        <position position="454"/>
    </location>
    <ligand>
        <name>meso-2,6-diaminopimelate</name>
        <dbReference type="ChEBI" id="CHEBI:57791"/>
    </ligand>
</feature>
<dbReference type="InterPro" id="IPR035911">
    <property type="entry name" value="MurE/MurF_N"/>
</dbReference>
<feature type="binding site" evidence="7">
    <location>
        <begin position="155"/>
        <end position="156"/>
    </location>
    <ligand>
        <name>UDP-N-acetyl-alpha-D-muramoyl-L-alanyl-D-glutamate</name>
        <dbReference type="ChEBI" id="CHEBI:83900"/>
    </ligand>
</feature>
<feature type="binding site" evidence="7">
    <location>
        <position position="373"/>
    </location>
    <ligand>
        <name>meso-2,6-diaminopimelate</name>
        <dbReference type="ChEBI" id="CHEBI:57791"/>
    </ligand>
</feature>
<dbReference type="EMBL" id="CP002444">
    <property type="protein sequence ID" value="ADU96821.1"/>
    <property type="molecule type" value="Genomic_DNA"/>
</dbReference>
<feature type="domain" description="Mur ligase central" evidence="11">
    <location>
        <begin position="111"/>
        <end position="305"/>
    </location>
</feature>
<dbReference type="SUPFAM" id="SSF63418">
    <property type="entry name" value="MurE/MurF N-terminal domain"/>
    <property type="match status" value="1"/>
</dbReference>
<dbReference type="Proteomes" id="UP000006362">
    <property type="component" value="Chromosome"/>
</dbReference>
<evidence type="ECO:0000313" key="12">
    <source>
        <dbReference type="EMBL" id="ADU96821.1"/>
    </source>
</evidence>
<dbReference type="SUPFAM" id="SSF53244">
    <property type="entry name" value="MurD-like peptide ligases, peptide-binding domain"/>
    <property type="match status" value="1"/>
</dbReference>
<dbReference type="HAMAP" id="MF_00208">
    <property type="entry name" value="MurE"/>
    <property type="match status" value="1"/>
</dbReference>
<feature type="binding site" evidence="7">
    <location>
        <position position="188"/>
    </location>
    <ligand>
        <name>UDP-N-acetyl-alpha-D-muramoyl-L-alanyl-D-glutamate</name>
        <dbReference type="ChEBI" id="CHEBI:83900"/>
    </ligand>
</feature>
<keyword evidence="7" id="KW-0963">Cytoplasm</keyword>
<dbReference type="eggNOG" id="COG0769">
    <property type="taxonomic scope" value="Bacteria"/>
</dbReference>
<feature type="binding site" evidence="7">
    <location>
        <begin position="113"/>
        <end position="119"/>
    </location>
    <ligand>
        <name>ATP</name>
        <dbReference type="ChEBI" id="CHEBI:30616"/>
    </ligand>
</feature>
<keyword evidence="3 7" id="KW-0133">Cell shape</keyword>
<reference evidence="12" key="1">
    <citation type="submission" date="2011-01" db="EMBL/GenBank/DDBJ databases">
        <title>Complete sequence of chromosome of Thermovibrio ammonificans HB-1.</title>
        <authorList>
            <consortium name="US DOE Joint Genome Institute"/>
            <person name="Lucas S."/>
            <person name="Copeland A."/>
            <person name="Lapidus A."/>
            <person name="Cheng J.-F."/>
            <person name="Goodwin L."/>
            <person name="Pitluck S."/>
            <person name="Davenport K."/>
            <person name="Detter J.C."/>
            <person name="Han C."/>
            <person name="Tapia R."/>
            <person name="Land M."/>
            <person name="Hauser L."/>
            <person name="Kyrpides N."/>
            <person name="Ivanova N."/>
            <person name="Ovchinnikova G."/>
            <person name="Vetriani C."/>
            <person name="Woyke T."/>
        </authorList>
    </citation>
    <scope>NUCLEOTIDE SEQUENCE [LARGE SCALE GENOMIC DNA]</scope>
    <source>
        <strain evidence="12">HB-1</strain>
    </source>
</reference>
<dbReference type="SUPFAM" id="SSF53623">
    <property type="entry name" value="MurD-like peptide ligases, catalytic domain"/>
    <property type="match status" value="1"/>
</dbReference>
<dbReference type="GO" id="GO:0009252">
    <property type="term" value="P:peptidoglycan biosynthetic process"/>
    <property type="evidence" value="ECO:0007669"/>
    <property type="project" value="UniProtKB-UniRule"/>
</dbReference>
<comment type="catalytic activity">
    <reaction evidence="7">
        <text>UDP-N-acetyl-alpha-D-muramoyl-L-alanyl-D-glutamate + meso-2,6-diaminopimelate + ATP = UDP-N-acetyl-alpha-D-muramoyl-L-alanyl-gamma-D-glutamyl-meso-2,6-diaminopimelate + ADP + phosphate + H(+)</text>
        <dbReference type="Rhea" id="RHEA:23676"/>
        <dbReference type="ChEBI" id="CHEBI:15378"/>
        <dbReference type="ChEBI" id="CHEBI:30616"/>
        <dbReference type="ChEBI" id="CHEBI:43474"/>
        <dbReference type="ChEBI" id="CHEBI:57791"/>
        <dbReference type="ChEBI" id="CHEBI:83900"/>
        <dbReference type="ChEBI" id="CHEBI:83905"/>
        <dbReference type="ChEBI" id="CHEBI:456216"/>
        <dbReference type="EC" id="6.3.2.13"/>
    </reaction>
</comment>
<proteinExistence type="inferred from homology"/>
<dbReference type="InterPro" id="IPR036615">
    <property type="entry name" value="Mur_ligase_C_dom_sf"/>
</dbReference>
<evidence type="ECO:0000256" key="4">
    <source>
        <dbReference type="ARBA" id="ARBA00022984"/>
    </source>
</evidence>
<dbReference type="Pfam" id="PF02875">
    <property type="entry name" value="Mur_ligase_C"/>
    <property type="match status" value="1"/>
</dbReference>
<dbReference type="AlphaFoldDB" id="E8T6N7"/>
<feature type="binding site" evidence="7">
    <location>
        <position position="182"/>
    </location>
    <ligand>
        <name>UDP-N-acetyl-alpha-D-muramoyl-L-alanyl-D-glutamate</name>
        <dbReference type="ChEBI" id="CHEBI:83900"/>
    </ligand>
</feature>
<organism evidence="12 13">
    <name type="scientific">Thermovibrio ammonificans (strain DSM 15698 / JCM 12110 / HB-1)</name>
    <dbReference type="NCBI Taxonomy" id="648996"/>
    <lineage>
        <taxon>Bacteria</taxon>
        <taxon>Pseudomonadati</taxon>
        <taxon>Aquificota</taxon>
        <taxon>Aquificia</taxon>
        <taxon>Desulfurobacteriales</taxon>
        <taxon>Desulfurobacteriaceae</taxon>
        <taxon>Thermovibrio</taxon>
    </lineage>
</organism>
<comment type="pathway">
    <text evidence="7 8">Cell wall biogenesis; peptidoglycan biosynthesis.</text>
</comment>
<comment type="similarity">
    <text evidence="1 7">Belongs to the MurCDEF family. MurE subfamily.</text>
</comment>
<evidence type="ECO:0000259" key="11">
    <source>
        <dbReference type="Pfam" id="PF08245"/>
    </source>
</evidence>
<accession>E8T6N7</accession>
<dbReference type="GO" id="GO:0005524">
    <property type="term" value="F:ATP binding"/>
    <property type="evidence" value="ECO:0007669"/>
    <property type="project" value="UniProtKB-UniRule"/>
</dbReference>
<feature type="binding site" evidence="7">
    <location>
        <position position="29"/>
    </location>
    <ligand>
        <name>UDP-N-acetyl-alpha-D-muramoyl-L-alanyl-D-glutamate</name>
        <dbReference type="ChEBI" id="CHEBI:83900"/>
    </ligand>
</feature>
<evidence type="ECO:0000256" key="3">
    <source>
        <dbReference type="ARBA" id="ARBA00022960"/>
    </source>
</evidence>
<evidence type="ECO:0000256" key="6">
    <source>
        <dbReference type="ARBA" id="ARBA00023316"/>
    </source>
</evidence>
<feature type="short sequence motif" description="Meso-diaminopimelate recognition motif" evidence="7">
    <location>
        <begin position="397"/>
        <end position="400"/>
    </location>
</feature>
<evidence type="ECO:0000256" key="1">
    <source>
        <dbReference type="ARBA" id="ARBA00005898"/>
    </source>
</evidence>
<comment type="subcellular location">
    <subcellularLocation>
        <location evidence="7 8">Cytoplasm</location>
    </subcellularLocation>
</comment>
<evidence type="ECO:0000259" key="10">
    <source>
        <dbReference type="Pfam" id="PF02875"/>
    </source>
</evidence>
<sequence>MKLPHLLKGVPLLCGGAPDVEVKGITADSREVKPGFLFFAVRGTKVNGNTFAEEALKKGASAVVTDSRKWFEKLSAAGKPVLLVENSRKALATAAANLYGNPQKELKILGVTGTNGKTTTTFLLFKALNRLGVKAGIIGTVSWGSEEELHPSSRTTPSAVELFKMLKELKNRGCEFVVCEVSSHGLHQHRVHGIEFEGAIFTNLTPEHLDYHGNLEEYFLAKAKLFRLSKLSVVNRDDPYGTTLSALRAVNGGKTVTYGKKSRNYTIEAIDPEGSVLIGTPKGAVKVKHNLKGEFNGYNVTAAFSLLSELGFEPLNLKEAFKNVKVPGRMEEVVPGVFVDYAHTPDALQKALNALKKACSGRLIVVFGCGGDRDRTKRPVMGKIAATLADSVIVTSDNPRSEPPEQIAKEVVAGIPEELRGKVTVELDRKRAIELALRGKGQADYLLIAGKGHENYQEVAGKKLPFSDQETVRELYGRKNAGGNS</sequence>
<feature type="binding site" evidence="7">
    <location>
        <position position="450"/>
    </location>
    <ligand>
        <name>meso-2,6-diaminopimelate</name>
        <dbReference type="ChEBI" id="CHEBI:57791"/>
    </ligand>
</feature>
<dbReference type="NCBIfam" id="TIGR01085">
    <property type="entry name" value="murE"/>
    <property type="match status" value="1"/>
</dbReference>
<name>E8T6N7_THEA1</name>
<dbReference type="EC" id="6.3.2.13" evidence="7"/>
<comment type="PTM">
    <text evidence="7">Carboxylation is probably crucial for Mg(2+) binding and, consequently, for the gamma-phosphate positioning of ATP.</text>
</comment>
<protein>
    <recommendedName>
        <fullName evidence="7">UDP-N-acetylmuramoyl-L-alanyl-D-glutamate--2,6-diaminopimelate ligase</fullName>
        <ecNumber evidence="7">6.3.2.13</ecNumber>
    </recommendedName>
    <alternativeName>
        <fullName evidence="7">Meso-A2pm-adding enzyme</fullName>
    </alternativeName>
    <alternativeName>
        <fullName evidence="7">Meso-diaminopimelate-adding enzyme</fullName>
    </alternativeName>
    <alternativeName>
        <fullName evidence="7">UDP-MurNAc-L-Ala-D-Glu:meso-diaminopimelate ligase</fullName>
    </alternativeName>
    <alternativeName>
        <fullName evidence="7">UDP-MurNAc-tripeptide synthetase</fullName>
    </alternativeName>
    <alternativeName>
        <fullName evidence="7">UDP-N-acetylmuramyl-tripeptide synthetase</fullName>
    </alternativeName>
</protein>
<dbReference type="Gene3D" id="3.90.190.20">
    <property type="entry name" value="Mur ligase, C-terminal domain"/>
    <property type="match status" value="1"/>
</dbReference>
<dbReference type="NCBIfam" id="NF001124">
    <property type="entry name" value="PRK00139.1-2"/>
    <property type="match status" value="1"/>
</dbReference>
<dbReference type="STRING" id="648996.Theam_0854"/>
<gene>
    <name evidence="7" type="primary">murE</name>
    <name evidence="12" type="ordered locus">Theam_0854</name>
</gene>
<dbReference type="InterPro" id="IPR005761">
    <property type="entry name" value="UDP-N-AcMur-Glu-dNH2Pim_ligase"/>
</dbReference>
<feature type="modified residue" description="N6-carboxylysine" evidence="7">
    <location>
        <position position="222"/>
    </location>
</feature>
<dbReference type="KEGG" id="tam:Theam_0854"/>
<dbReference type="Pfam" id="PF08245">
    <property type="entry name" value="Mur_ligase_M"/>
    <property type="match status" value="1"/>
</dbReference>
<keyword evidence="7" id="KW-0547">Nucleotide-binding</keyword>
<evidence type="ECO:0000256" key="8">
    <source>
        <dbReference type="RuleBase" id="RU004135"/>
    </source>
</evidence>
<dbReference type="GO" id="GO:0051301">
    <property type="term" value="P:cell division"/>
    <property type="evidence" value="ECO:0007669"/>
    <property type="project" value="UniProtKB-KW"/>
</dbReference>
<dbReference type="Pfam" id="PF01225">
    <property type="entry name" value="Mur_ligase"/>
    <property type="match status" value="1"/>
</dbReference>
<dbReference type="InterPro" id="IPR000713">
    <property type="entry name" value="Mur_ligase_N"/>
</dbReference>
<dbReference type="NCBIfam" id="NF001126">
    <property type="entry name" value="PRK00139.1-4"/>
    <property type="match status" value="1"/>
</dbReference>
<feature type="domain" description="Mur ligase N-terminal catalytic" evidence="9">
    <location>
        <begin position="21"/>
        <end position="97"/>
    </location>
</feature>
<feature type="domain" description="Mur ligase C-terminal" evidence="10">
    <location>
        <begin position="328"/>
        <end position="452"/>
    </location>
</feature>
<evidence type="ECO:0000256" key="5">
    <source>
        <dbReference type="ARBA" id="ARBA00023306"/>
    </source>
</evidence>
<dbReference type="Gene3D" id="3.40.1390.10">
    <property type="entry name" value="MurE/MurF, N-terminal domain"/>
    <property type="match status" value="1"/>
</dbReference>
<comment type="cofactor">
    <cofactor evidence="7">
        <name>Mg(2+)</name>
        <dbReference type="ChEBI" id="CHEBI:18420"/>
    </cofactor>
</comment>
<keyword evidence="4 7" id="KW-0573">Peptidoglycan synthesis</keyword>
<evidence type="ECO:0000259" key="9">
    <source>
        <dbReference type="Pfam" id="PF01225"/>
    </source>
</evidence>
<dbReference type="PANTHER" id="PTHR23135">
    <property type="entry name" value="MUR LIGASE FAMILY MEMBER"/>
    <property type="match status" value="1"/>
</dbReference>
<evidence type="ECO:0000256" key="2">
    <source>
        <dbReference type="ARBA" id="ARBA00022618"/>
    </source>
</evidence>
<dbReference type="GO" id="GO:0005737">
    <property type="term" value="C:cytoplasm"/>
    <property type="evidence" value="ECO:0007669"/>
    <property type="project" value="UniProtKB-SubCell"/>
</dbReference>
<dbReference type="GO" id="GO:0008765">
    <property type="term" value="F:UDP-N-acetylmuramoylalanyl-D-glutamate-2,6-diaminopimelate ligase activity"/>
    <property type="evidence" value="ECO:0007669"/>
    <property type="project" value="UniProtKB-UniRule"/>
</dbReference>